<dbReference type="InterPro" id="IPR046357">
    <property type="entry name" value="PPIase_dom_sf"/>
</dbReference>
<dbReference type="Pfam" id="PF00254">
    <property type="entry name" value="FKBP_C"/>
    <property type="match status" value="1"/>
</dbReference>
<feature type="chain" id="PRO_5045279288" description="peptidylprolyl isomerase" evidence="4">
    <location>
        <begin position="23"/>
        <end position="514"/>
    </location>
</feature>
<reference evidence="6 7" key="1">
    <citation type="journal article" date="2023" name="G3 (Bethesda)">
        <title>A chromosome-level genome assembly of Zasmidium syzygii isolated from banana leaves.</title>
        <authorList>
            <person name="van Westerhoven A.C."/>
            <person name="Mehrabi R."/>
            <person name="Talebi R."/>
            <person name="Steentjes M.B.F."/>
            <person name="Corcolon B."/>
            <person name="Chong P.A."/>
            <person name="Kema G.H.J."/>
            <person name="Seidl M.F."/>
        </authorList>
    </citation>
    <scope>NUCLEOTIDE SEQUENCE [LARGE SCALE GENOMIC DNA]</scope>
    <source>
        <strain evidence="6 7">P124</strain>
    </source>
</reference>
<keyword evidence="3" id="KW-0472">Membrane</keyword>
<keyword evidence="1" id="KW-0697">Rotamase</keyword>
<dbReference type="Proteomes" id="UP001305779">
    <property type="component" value="Unassembled WGS sequence"/>
</dbReference>
<protein>
    <recommendedName>
        <fullName evidence="1">peptidylprolyl isomerase</fullName>
        <ecNumber evidence="1">5.2.1.8</ecNumber>
    </recommendedName>
</protein>
<feature type="transmembrane region" description="Helical" evidence="3">
    <location>
        <begin position="307"/>
        <end position="328"/>
    </location>
</feature>
<dbReference type="PANTHER" id="PTHR31735:SF1">
    <property type="entry name" value="VACUOLAR MEMBRANE PROTEIN YPL162C"/>
    <property type="match status" value="1"/>
</dbReference>
<evidence type="ECO:0000256" key="3">
    <source>
        <dbReference type="SAM" id="Phobius"/>
    </source>
</evidence>
<dbReference type="EC" id="5.2.1.8" evidence="1"/>
<keyword evidence="3" id="KW-0812">Transmembrane</keyword>
<dbReference type="Pfam" id="PF12400">
    <property type="entry name" value="STIMATE"/>
    <property type="match status" value="1"/>
</dbReference>
<feature type="domain" description="PPIase FKBP-type" evidence="5">
    <location>
        <begin position="50"/>
        <end position="138"/>
    </location>
</feature>
<dbReference type="InterPro" id="IPR001179">
    <property type="entry name" value="PPIase_FKBP_dom"/>
</dbReference>
<organism evidence="6 7">
    <name type="scientific">Zasmidium cellare</name>
    <name type="common">Wine cellar mold</name>
    <name type="synonym">Racodium cellare</name>
    <dbReference type="NCBI Taxonomy" id="395010"/>
    <lineage>
        <taxon>Eukaryota</taxon>
        <taxon>Fungi</taxon>
        <taxon>Dikarya</taxon>
        <taxon>Ascomycota</taxon>
        <taxon>Pezizomycotina</taxon>
        <taxon>Dothideomycetes</taxon>
        <taxon>Dothideomycetidae</taxon>
        <taxon>Mycosphaerellales</taxon>
        <taxon>Mycosphaerellaceae</taxon>
        <taxon>Zasmidium</taxon>
    </lineage>
</organism>
<dbReference type="EMBL" id="JAXOVC010000008">
    <property type="protein sequence ID" value="KAK4497660.1"/>
    <property type="molecule type" value="Genomic_DNA"/>
</dbReference>
<feature type="compositionally biased region" description="Acidic residues" evidence="2">
    <location>
        <begin position="448"/>
        <end position="466"/>
    </location>
</feature>
<gene>
    <name evidence="6" type="ORF">PRZ48_010313</name>
</gene>
<evidence type="ECO:0000256" key="2">
    <source>
        <dbReference type="SAM" id="MobiDB-lite"/>
    </source>
</evidence>
<feature type="region of interest" description="Disordered" evidence="2">
    <location>
        <begin position="191"/>
        <end position="212"/>
    </location>
</feature>
<feature type="transmembrane region" description="Helical" evidence="3">
    <location>
        <begin position="405"/>
        <end position="427"/>
    </location>
</feature>
<feature type="transmembrane region" description="Helical" evidence="3">
    <location>
        <begin position="217"/>
        <end position="239"/>
    </location>
</feature>
<dbReference type="SUPFAM" id="SSF54534">
    <property type="entry name" value="FKBP-like"/>
    <property type="match status" value="1"/>
</dbReference>
<comment type="catalytic activity">
    <reaction evidence="1">
        <text>[protein]-peptidylproline (omega=180) = [protein]-peptidylproline (omega=0)</text>
        <dbReference type="Rhea" id="RHEA:16237"/>
        <dbReference type="Rhea" id="RHEA-COMP:10747"/>
        <dbReference type="Rhea" id="RHEA-COMP:10748"/>
        <dbReference type="ChEBI" id="CHEBI:83833"/>
        <dbReference type="ChEBI" id="CHEBI:83834"/>
        <dbReference type="EC" id="5.2.1.8"/>
    </reaction>
</comment>
<feature type="region of interest" description="Disordered" evidence="2">
    <location>
        <begin position="441"/>
        <end position="514"/>
    </location>
</feature>
<comment type="caution">
    <text evidence="6">The sequence shown here is derived from an EMBL/GenBank/DDBJ whole genome shotgun (WGS) entry which is preliminary data.</text>
</comment>
<feature type="transmembrane region" description="Helical" evidence="3">
    <location>
        <begin position="365"/>
        <end position="385"/>
    </location>
</feature>
<dbReference type="Gene3D" id="3.10.50.40">
    <property type="match status" value="1"/>
</dbReference>
<dbReference type="InterPro" id="IPR022127">
    <property type="entry name" value="STIMATE/YPL162C"/>
</dbReference>
<dbReference type="PANTHER" id="PTHR31735">
    <property type="entry name" value="VACUOLAR MEMBRANE PROTEIN YPL162C"/>
    <property type="match status" value="1"/>
</dbReference>
<sequence>MRSFSALPTSLLVLVSSAITSAQKVDKLPDGLIIEHTSGPVVCDRPTRSHDKIAVHYKGTLQSDGSEFDESYKRGKPFEFTLDAHEVIAGWDEGLMGMCIGQSRKLTIPPELGYGEYGAGPIPPKATLIFETKLIDIVELSDSPPGPSETQDGALSIATAPPIPLEDEDIEDIDDKLLDDGDLEDAIQDKEGLLDAEPTTSDDSPADGPPQRAQCHLLGPFALLVQGALGALALLTLVWKRWREVPKRPWKIFFFDVSKQVFGSMLTHVINLAMSMLGSVDMANAAAHVASKGSSDDSSGRSPNPCSFYLLNLGIDTTIGVPVLWLLLKILYHLFLRTPLANPPESIKSGNYGNPAKATWYLKQLLIYCIGLVFMKLFVFFLFLAMPWLPWIGDWALRWTEGNEALQVTFALFIFPLAMNAIQYWIIDNFIMDKKKGEGEGYEQVAGQDDDEEARANFEDDSEVTEVEGGHGKLSDESADNAAQMMKEVDPVPIPSYPARKNGEGSGKPSPKSD</sequence>
<evidence type="ECO:0000313" key="6">
    <source>
        <dbReference type="EMBL" id="KAK4497660.1"/>
    </source>
</evidence>
<evidence type="ECO:0000256" key="4">
    <source>
        <dbReference type="SAM" id="SignalP"/>
    </source>
</evidence>
<accession>A0ABR0E8A6</accession>
<keyword evidence="4" id="KW-0732">Signal</keyword>
<evidence type="ECO:0000313" key="7">
    <source>
        <dbReference type="Proteomes" id="UP001305779"/>
    </source>
</evidence>
<name>A0ABR0E8A6_ZASCE</name>
<keyword evidence="1" id="KW-0413">Isomerase</keyword>
<feature type="transmembrane region" description="Helical" evidence="3">
    <location>
        <begin position="260"/>
        <end position="287"/>
    </location>
</feature>
<evidence type="ECO:0000259" key="5">
    <source>
        <dbReference type="PROSITE" id="PS50059"/>
    </source>
</evidence>
<evidence type="ECO:0000256" key="1">
    <source>
        <dbReference type="PROSITE-ProRule" id="PRU00277"/>
    </source>
</evidence>
<keyword evidence="3" id="KW-1133">Transmembrane helix</keyword>
<feature type="signal peptide" evidence="4">
    <location>
        <begin position="1"/>
        <end position="22"/>
    </location>
</feature>
<keyword evidence="7" id="KW-1185">Reference proteome</keyword>
<dbReference type="PROSITE" id="PS50059">
    <property type="entry name" value="FKBP_PPIASE"/>
    <property type="match status" value="1"/>
</dbReference>
<proteinExistence type="predicted"/>